<accession>A0ABD2BEU4</accession>
<feature type="compositionally biased region" description="Acidic residues" evidence="1">
    <location>
        <begin position="51"/>
        <end position="68"/>
    </location>
</feature>
<feature type="compositionally biased region" description="Basic and acidic residues" evidence="1">
    <location>
        <begin position="17"/>
        <end position="30"/>
    </location>
</feature>
<name>A0ABD2BEU4_VESSQ</name>
<dbReference type="EMBL" id="JAUDFV010000105">
    <property type="protein sequence ID" value="KAL2731263.1"/>
    <property type="molecule type" value="Genomic_DNA"/>
</dbReference>
<dbReference type="AlphaFoldDB" id="A0ABD2BEU4"/>
<evidence type="ECO:0000256" key="1">
    <source>
        <dbReference type="SAM" id="MobiDB-lite"/>
    </source>
</evidence>
<evidence type="ECO:0000313" key="3">
    <source>
        <dbReference type="Proteomes" id="UP001607302"/>
    </source>
</evidence>
<proteinExistence type="predicted"/>
<comment type="caution">
    <text evidence="2">The sequence shown here is derived from an EMBL/GenBank/DDBJ whole genome shotgun (WGS) entry which is preliminary data.</text>
</comment>
<keyword evidence="3" id="KW-1185">Reference proteome</keyword>
<feature type="region of interest" description="Disordered" evidence="1">
    <location>
        <begin position="17"/>
        <end position="69"/>
    </location>
</feature>
<sequence length="123" mass="14146">MNVWKIVKRPSDAFIGRRSELVNPRGKEGGKGGGGGRRRDIGAYLPKEGGGEEDEDEDEDEEEEEEEDRLLRAIKIETIRWRRDWPIEKERKSTNVCEKERIEEMPGFAAPTQVEMDAVRGYP</sequence>
<protein>
    <submittedName>
        <fullName evidence="2">Uncharacterized protein</fullName>
    </submittedName>
</protein>
<dbReference type="Proteomes" id="UP001607302">
    <property type="component" value="Unassembled WGS sequence"/>
</dbReference>
<evidence type="ECO:0000313" key="2">
    <source>
        <dbReference type="EMBL" id="KAL2731263.1"/>
    </source>
</evidence>
<organism evidence="2 3">
    <name type="scientific">Vespula squamosa</name>
    <name type="common">Southern yellow jacket</name>
    <name type="synonym">Wasp</name>
    <dbReference type="NCBI Taxonomy" id="30214"/>
    <lineage>
        <taxon>Eukaryota</taxon>
        <taxon>Metazoa</taxon>
        <taxon>Ecdysozoa</taxon>
        <taxon>Arthropoda</taxon>
        <taxon>Hexapoda</taxon>
        <taxon>Insecta</taxon>
        <taxon>Pterygota</taxon>
        <taxon>Neoptera</taxon>
        <taxon>Endopterygota</taxon>
        <taxon>Hymenoptera</taxon>
        <taxon>Apocrita</taxon>
        <taxon>Aculeata</taxon>
        <taxon>Vespoidea</taxon>
        <taxon>Vespidae</taxon>
        <taxon>Vespinae</taxon>
        <taxon>Vespula</taxon>
    </lineage>
</organism>
<gene>
    <name evidence="2" type="ORF">V1478_004808</name>
</gene>
<reference evidence="2 3" key="1">
    <citation type="journal article" date="2024" name="Ann. Entomol. Soc. Am.">
        <title>Genomic analyses of the southern and eastern yellowjacket wasps (Hymenoptera: Vespidae) reveal evolutionary signatures of social life.</title>
        <authorList>
            <person name="Catto M.A."/>
            <person name="Caine P.B."/>
            <person name="Orr S.E."/>
            <person name="Hunt B.G."/>
            <person name="Goodisman M.A.D."/>
        </authorList>
    </citation>
    <scope>NUCLEOTIDE SEQUENCE [LARGE SCALE GENOMIC DNA]</scope>
    <source>
        <strain evidence="2">233</strain>
        <tissue evidence="2">Head and thorax</tissue>
    </source>
</reference>